<proteinExistence type="predicted"/>
<evidence type="ECO:0000313" key="1">
    <source>
        <dbReference type="EMBL" id="MFB6490378.1"/>
    </source>
</evidence>
<dbReference type="EMBL" id="JZWT02000008">
    <property type="protein sequence ID" value="MFB6490378.1"/>
    <property type="molecule type" value="Genomic_DNA"/>
</dbReference>
<reference evidence="1" key="1">
    <citation type="submission" date="2024-07" db="EMBL/GenBank/DDBJ databases">
        <title>Metagenome and Metagenome-Assembled Genomes of Archaea from a hot spring from the geothermal field of Los Azufres, Mexico.</title>
        <authorList>
            <person name="Marin-Paredes R."/>
            <person name="Martinez-Romero E."/>
            <person name="Servin-Garciduenas L.E."/>
        </authorList>
    </citation>
    <scope>NUCLEOTIDE SEQUENCE</scope>
</reference>
<gene>
    <name evidence="1" type="ORF">TU35_003870</name>
</gene>
<sequence>MDAKWLAVGLIVGLVIGIAAGYFAHTPSPAPTTATTITATATATTTSTVTTTATVTASAPATAPFAIGAAGTLKFSFTDLLNIYSNLYPYIKAAPPYFKGSGAVAQEEVNTKQFSLVAAADTTTIPSVLFKSGLADYEIAFGATQMAIIVNLNTTAGQEVYRLWLQAQNETPLTAQWNATWTQIFSIIALSPNVVVGVSNPFTDPSGYQAICMLRLAGLTFFNNMSYLVDAIYNNTNKYVMRNTETDLLPVMASGQIQFILSAYVSNAVVQVKQYANVTYITLPPQVSLGSLKYADYYHQANFNWTEVGVTKYFVCNPVVYTFTIPNTAPNPQGAVYYALLLFSPQGQKILRDNGIMPITPGIVFGNYSDVPALLRPYVIPVSQVPQYAAIFPSS</sequence>
<dbReference type="Proteomes" id="UP000033636">
    <property type="component" value="Unassembled WGS sequence"/>
</dbReference>
<organism evidence="1 2">
    <name type="scientific">Thermoproteus sp. AZ2</name>
    <dbReference type="NCBI Taxonomy" id="1609232"/>
    <lineage>
        <taxon>Archaea</taxon>
        <taxon>Thermoproteota</taxon>
        <taxon>Thermoprotei</taxon>
        <taxon>Thermoproteales</taxon>
        <taxon>Thermoproteaceae</taxon>
        <taxon>Thermoproteus</taxon>
    </lineage>
</organism>
<comment type="caution">
    <text evidence="1">The sequence shown here is derived from an EMBL/GenBank/DDBJ whole genome shotgun (WGS) entry which is preliminary data.</text>
</comment>
<name>A0ACC6V0K6_9CREN</name>
<protein>
    <submittedName>
        <fullName evidence="1">Substrate-binding domain-containing protein</fullName>
    </submittedName>
</protein>
<evidence type="ECO:0000313" key="2">
    <source>
        <dbReference type="Proteomes" id="UP000033636"/>
    </source>
</evidence>
<accession>A0ACC6V0K6</accession>